<name>A0A9W9W3X3_9EURO</name>
<feature type="region of interest" description="Disordered" evidence="4">
    <location>
        <begin position="284"/>
        <end position="320"/>
    </location>
</feature>
<dbReference type="EMBL" id="JAPZBU010000006">
    <property type="protein sequence ID" value="KAJ5397991.1"/>
    <property type="molecule type" value="Genomic_DNA"/>
</dbReference>
<keyword evidence="6" id="KW-1185">Reference proteome</keyword>
<evidence type="ECO:0000256" key="1">
    <source>
        <dbReference type="ARBA" id="ARBA00023015"/>
    </source>
</evidence>
<reference evidence="5" key="1">
    <citation type="submission" date="2022-12" db="EMBL/GenBank/DDBJ databases">
        <authorList>
            <person name="Petersen C."/>
        </authorList>
    </citation>
    <scope>NUCLEOTIDE SEQUENCE</scope>
    <source>
        <strain evidence="5">IBT 29677</strain>
    </source>
</reference>
<dbReference type="InterPro" id="IPR001138">
    <property type="entry name" value="Zn2Cys6_DnaBD"/>
</dbReference>
<sequence length="457" mass="48922">MSPDSKTKIRPQQSCVRCRERKVKVCFELELELELKLGAIIISPFLPTATLIIPMPPCHACIIRGLEAECTYLATAEDHAQINQAEIIDRLRREVAQLRGQLSQGPRQAPSPGTVRRRHDYARKYGGGAASNPSASNSRNGYAGNRMAQRQSNAGGSENEGSWAGSSPSSSTTTMTNSNSVTMTSPDSTGSENGSTMFSYPAAGPYGTSIVAEAEGAGAFSELGYSTLNKDSDEVTVAYCQPGLPTFGEIPASTPLLPGIVSQPIMHPETSQFQGIPPIQLNGPYGDAQGYIPTRDYYEKPDPQSQPQPQPHAYPWGHDAMGSQFSAPYSDSSSHLASINHFDAHANAQTTSPPIPNPNPNSLFQSPPAPPPISQHQHQHQLDPLQRELTPNPIDSIPDSWKIEGKEELLETLLQTISSCDEKSVAQVVSVVRASATPEAAVSGICQVLGISGINGQ</sequence>
<dbReference type="Proteomes" id="UP001147747">
    <property type="component" value="Unassembled WGS sequence"/>
</dbReference>
<gene>
    <name evidence="5" type="ORF">N7509_006104</name>
</gene>
<evidence type="ECO:0000256" key="4">
    <source>
        <dbReference type="SAM" id="MobiDB-lite"/>
    </source>
</evidence>
<dbReference type="AlphaFoldDB" id="A0A9W9W3X3"/>
<feature type="compositionally biased region" description="Polar residues" evidence="4">
    <location>
        <begin position="148"/>
        <end position="160"/>
    </location>
</feature>
<protein>
    <recommendedName>
        <fullName evidence="7">Zn(2)-C6 fungal-type domain-containing protein</fullName>
    </recommendedName>
</protein>
<dbReference type="OrthoDB" id="4159781at2759"/>
<organism evidence="5 6">
    <name type="scientific">Penicillium cosmopolitanum</name>
    <dbReference type="NCBI Taxonomy" id="1131564"/>
    <lineage>
        <taxon>Eukaryota</taxon>
        <taxon>Fungi</taxon>
        <taxon>Dikarya</taxon>
        <taxon>Ascomycota</taxon>
        <taxon>Pezizomycotina</taxon>
        <taxon>Eurotiomycetes</taxon>
        <taxon>Eurotiomycetidae</taxon>
        <taxon>Eurotiales</taxon>
        <taxon>Aspergillaceae</taxon>
        <taxon>Penicillium</taxon>
    </lineage>
</organism>
<keyword evidence="2" id="KW-0804">Transcription</keyword>
<evidence type="ECO:0000313" key="6">
    <source>
        <dbReference type="Proteomes" id="UP001147747"/>
    </source>
</evidence>
<evidence type="ECO:0000256" key="2">
    <source>
        <dbReference type="ARBA" id="ARBA00023163"/>
    </source>
</evidence>
<evidence type="ECO:0008006" key="7">
    <source>
        <dbReference type="Google" id="ProtNLM"/>
    </source>
</evidence>
<dbReference type="GeneID" id="81369721"/>
<keyword evidence="1" id="KW-0805">Transcription regulation</keyword>
<proteinExistence type="predicted"/>
<dbReference type="RefSeq" id="XP_056490043.1">
    <property type="nucleotide sequence ID" value="XM_056630741.1"/>
</dbReference>
<feature type="compositionally biased region" description="Low complexity" evidence="4">
    <location>
        <begin position="130"/>
        <end position="141"/>
    </location>
</feature>
<feature type="region of interest" description="Disordered" evidence="4">
    <location>
        <begin position="347"/>
        <end position="395"/>
    </location>
</feature>
<dbReference type="GO" id="GO:0000981">
    <property type="term" value="F:DNA-binding transcription factor activity, RNA polymerase II-specific"/>
    <property type="evidence" value="ECO:0007669"/>
    <property type="project" value="InterPro"/>
</dbReference>
<feature type="region of interest" description="Disordered" evidence="4">
    <location>
        <begin position="124"/>
        <end position="196"/>
    </location>
</feature>
<dbReference type="CDD" id="cd00067">
    <property type="entry name" value="GAL4"/>
    <property type="match status" value="1"/>
</dbReference>
<keyword evidence="3" id="KW-0539">Nucleus</keyword>
<dbReference type="GO" id="GO:0008270">
    <property type="term" value="F:zinc ion binding"/>
    <property type="evidence" value="ECO:0007669"/>
    <property type="project" value="InterPro"/>
</dbReference>
<accession>A0A9W9W3X3</accession>
<evidence type="ECO:0000256" key="3">
    <source>
        <dbReference type="ARBA" id="ARBA00023242"/>
    </source>
</evidence>
<feature type="compositionally biased region" description="Polar residues" evidence="4">
    <location>
        <begin position="187"/>
        <end position="196"/>
    </location>
</feature>
<evidence type="ECO:0000313" key="5">
    <source>
        <dbReference type="EMBL" id="KAJ5397991.1"/>
    </source>
</evidence>
<feature type="compositionally biased region" description="Low complexity" evidence="4">
    <location>
        <begin position="166"/>
        <end position="186"/>
    </location>
</feature>
<reference evidence="5" key="2">
    <citation type="journal article" date="2023" name="IMA Fungus">
        <title>Comparative genomic study of the Penicillium genus elucidates a diverse pangenome and 15 lateral gene transfer events.</title>
        <authorList>
            <person name="Petersen C."/>
            <person name="Sorensen T."/>
            <person name="Nielsen M.R."/>
            <person name="Sondergaard T.E."/>
            <person name="Sorensen J.L."/>
            <person name="Fitzpatrick D.A."/>
            <person name="Frisvad J.C."/>
            <person name="Nielsen K.L."/>
        </authorList>
    </citation>
    <scope>NUCLEOTIDE SEQUENCE</scope>
    <source>
        <strain evidence="5">IBT 29677</strain>
    </source>
</reference>
<comment type="caution">
    <text evidence="5">The sequence shown here is derived from an EMBL/GenBank/DDBJ whole genome shotgun (WGS) entry which is preliminary data.</text>
</comment>